<protein>
    <submittedName>
        <fullName evidence="1">Uncharacterized protein</fullName>
    </submittedName>
</protein>
<sequence>MPFKKGQYGYDFQIIQEKFSTIELVAESSRVVLAPELQGRVMTSTTSGKEGFSFGWVNHELLKSDNRSEQFNAFGGEERFWLGPEGGQFSVYFEEGKPMQMANWKVPAALDIMPWEVQEVMPEMATFYKEFSLKNYSGTKFKLAVTRRVGIIFPDEIADILKVEIGPSVKSVAYESLNQVKNTGEQDWNRQTGLLSIWMLSMYNPSPGVTIVVPFKKEGTGPKVKDDYFGNIPADRLKIADGVAFFKADGKQRSKIGISPERALPVLGSYDTQNRCLTILETTINPEATAYVNSEWEECQQEPFKGDVINAYNDGPLGNGAQLGPFYELESSSEALALQVGEARFHVQRTYHFEGSEDDLNRISQKILGVSLQTIKEAFD</sequence>
<accession>A0AA41Y6W3</accession>
<dbReference type="Pfam" id="PF20583">
    <property type="entry name" value="DUF6786"/>
    <property type="match status" value="1"/>
</dbReference>
<organism evidence="1 2">
    <name type="scientific">Gaoshiqia sediminis</name>
    <dbReference type="NCBI Taxonomy" id="2986998"/>
    <lineage>
        <taxon>Bacteria</taxon>
        <taxon>Pseudomonadati</taxon>
        <taxon>Bacteroidota</taxon>
        <taxon>Bacteroidia</taxon>
        <taxon>Marinilabiliales</taxon>
        <taxon>Prolixibacteraceae</taxon>
        <taxon>Gaoshiqia</taxon>
    </lineage>
</organism>
<dbReference type="AlphaFoldDB" id="A0AA41Y6W3"/>
<comment type="caution">
    <text evidence="1">The sequence shown here is derived from an EMBL/GenBank/DDBJ whole genome shotgun (WGS) entry which is preliminary data.</text>
</comment>
<reference evidence="1" key="1">
    <citation type="submission" date="2022-10" db="EMBL/GenBank/DDBJ databases">
        <title>Gaoshiqiia sediminis gen. nov., sp. nov., isolated from coastal sediment.</title>
        <authorList>
            <person name="Yu W.X."/>
            <person name="Mu D.S."/>
            <person name="Du J.Z."/>
            <person name="Liang Y.Q."/>
        </authorList>
    </citation>
    <scope>NUCLEOTIDE SEQUENCE</scope>
    <source>
        <strain evidence="1">A06</strain>
    </source>
</reference>
<keyword evidence="2" id="KW-1185">Reference proteome</keyword>
<evidence type="ECO:0000313" key="1">
    <source>
        <dbReference type="EMBL" id="MCW0482212.1"/>
    </source>
</evidence>
<dbReference type="EMBL" id="JAPAAF010000005">
    <property type="protein sequence ID" value="MCW0482212.1"/>
    <property type="molecule type" value="Genomic_DNA"/>
</dbReference>
<gene>
    <name evidence="1" type="ORF">N2K84_05680</name>
</gene>
<dbReference type="RefSeq" id="WP_282590818.1">
    <property type="nucleotide sequence ID" value="NZ_JAPAAF010000005.1"/>
</dbReference>
<name>A0AA41Y6W3_9BACT</name>
<evidence type="ECO:0000313" key="2">
    <source>
        <dbReference type="Proteomes" id="UP001163821"/>
    </source>
</evidence>
<dbReference type="Proteomes" id="UP001163821">
    <property type="component" value="Unassembled WGS sequence"/>
</dbReference>
<proteinExistence type="predicted"/>
<dbReference type="InterPro" id="IPR046713">
    <property type="entry name" value="DUF6786"/>
</dbReference>